<proteinExistence type="predicted"/>
<dbReference type="EMBL" id="JAGGJV010000002">
    <property type="protein sequence ID" value="MBP1857727.1"/>
    <property type="molecule type" value="Genomic_DNA"/>
</dbReference>
<accession>A0ABS4EIF4</accession>
<dbReference type="InterPro" id="IPR003646">
    <property type="entry name" value="SH3-like_bac-type"/>
</dbReference>
<gene>
    <name evidence="3" type="ORF">J2Z75_001223</name>
</gene>
<reference evidence="3 4" key="1">
    <citation type="submission" date="2021-03" db="EMBL/GenBank/DDBJ databases">
        <title>Genomic Encyclopedia of Type Strains, Phase IV (KMG-IV): sequencing the most valuable type-strain genomes for metagenomic binning, comparative biology and taxonomic classification.</title>
        <authorList>
            <person name="Goeker M."/>
        </authorList>
    </citation>
    <scope>NUCLEOTIDE SEQUENCE [LARGE SCALE GENOMIC DNA]</scope>
    <source>
        <strain evidence="3 4">DSM 26427</strain>
    </source>
</reference>
<dbReference type="Gene3D" id="2.30.30.40">
    <property type="entry name" value="SH3 Domains"/>
    <property type="match status" value="1"/>
</dbReference>
<keyword evidence="1" id="KW-0732">Signal</keyword>
<keyword evidence="4" id="KW-1185">Reference proteome</keyword>
<evidence type="ECO:0000313" key="4">
    <source>
        <dbReference type="Proteomes" id="UP000823786"/>
    </source>
</evidence>
<name>A0ABS4EIF4_9HYPH</name>
<sequence length="111" mass="11532">MPRNNVMAAAILVATVFTGAAAPAFGADCVVADPTGTPLNVRSGPQGTVLSVLDNGVPVQVVEERLHGGKRWAKVTANGETLGWVFAAYLDCAMVDDNSKSAPMRPRVAPQ</sequence>
<comment type="caution">
    <text evidence="3">The sequence shown here is derived from an EMBL/GenBank/DDBJ whole genome shotgun (WGS) entry which is preliminary data.</text>
</comment>
<feature type="chain" id="PRO_5046663670" evidence="1">
    <location>
        <begin position="27"/>
        <end position="111"/>
    </location>
</feature>
<dbReference type="Pfam" id="PF08239">
    <property type="entry name" value="SH3_3"/>
    <property type="match status" value="1"/>
</dbReference>
<dbReference type="RefSeq" id="WP_209849231.1">
    <property type="nucleotide sequence ID" value="NZ_JAGGJV010000002.1"/>
</dbReference>
<protein>
    <submittedName>
        <fullName evidence="3">Uncharacterized protein YraI</fullName>
    </submittedName>
</protein>
<evidence type="ECO:0000259" key="2">
    <source>
        <dbReference type="Pfam" id="PF08239"/>
    </source>
</evidence>
<feature type="signal peptide" evidence="1">
    <location>
        <begin position="1"/>
        <end position="26"/>
    </location>
</feature>
<dbReference type="Proteomes" id="UP000823786">
    <property type="component" value="Unassembled WGS sequence"/>
</dbReference>
<evidence type="ECO:0000313" key="3">
    <source>
        <dbReference type="EMBL" id="MBP1857727.1"/>
    </source>
</evidence>
<evidence type="ECO:0000256" key="1">
    <source>
        <dbReference type="SAM" id="SignalP"/>
    </source>
</evidence>
<organism evidence="3 4">
    <name type="scientific">Rhizobium herbae</name>
    <dbReference type="NCBI Taxonomy" id="508661"/>
    <lineage>
        <taxon>Bacteria</taxon>
        <taxon>Pseudomonadati</taxon>
        <taxon>Pseudomonadota</taxon>
        <taxon>Alphaproteobacteria</taxon>
        <taxon>Hyphomicrobiales</taxon>
        <taxon>Rhizobiaceae</taxon>
        <taxon>Rhizobium/Agrobacterium group</taxon>
        <taxon>Rhizobium</taxon>
    </lineage>
</organism>
<feature type="domain" description="SH3b" evidence="2">
    <location>
        <begin position="39"/>
        <end position="91"/>
    </location>
</feature>